<feature type="non-terminal residue" evidence="1">
    <location>
        <position position="579"/>
    </location>
</feature>
<dbReference type="EMBL" id="GDID01006625">
    <property type="protein sequence ID" value="JAP89981.1"/>
    <property type="molecule type" value="Transcribed_RNA"/>
</dbReference>
<evidence type="ECO:0000313" key="1">
    <source>
        <dbReference type="EMBL" id="JAP89981.1"/>
    </source>
</evidence>
<protein>
    <submittedName>
        <fullName evidence="1">Uncharacterized protein</fullName>
    </submittedName>
</protein>
<organism evidence="1">
    <name type="scientific">Trepomonas sp. PC1</name>
    <dbReference type="NCBI Taxonomy" id="1076344"/>
    <lineage>
        <taxon>Eukaryota</taxon>
        <taxon>Metamonada</taxon>
        <taxon>Diplomonadida</taxon>
        <taxon>Hexamitidae</taxon>
        <taxon>Hexamitinae</taxon>
        <taxon>Trepomonas</taxon>
    </lineage>
</organism>
<reference evidence="1" key="1">
    <citation type="submission" date="2015-07" db="EMBL/GenBank/DDBJ databases">
        <title>Adaptation to a free-living lifestyle via gene acquisitions in the diplomonad Trepomonas sp. PC1.</title>
        <authorList>
            <person name="Xu F."/>
            <person name="Jerlstrom-Hultqvist J."/>
            <person name="Kolisko M."/>
            <person name="Simpson A.G.B."/>
            <person name="Roger A.J."/>
            <person name="Svard S.G."/>
            <person name="Andersson J.O."/>
        </authorList>
    </citation>
    <scope>NUCLEOTIDE SEQUENCE</scope>
    <source>
        <strain evidence="1">PC1</strain>
    </source>
</reference>
<dbReference type="Gene3D" id="2.130.10.30">
    <property type="entry name" value="Regulator of chromosome condensation 1/beta-lactamase-inhibitor protein II"/>
    <property type="match status" value="1"/>
</dbReference>
<feature type="non-terminal residue" evidence="1">
    <location>
        <position position="1"/>
    </location>
</feature>
<dbReference type="SUPFAM" id="SSF50985">
    <property type="entry name" value="RCC1/BLIP-II"/>
    <property type="match status" value="1"/>
</dbReference>
<dbReference type="InterPro" id="IPR009091">
    <property type="entry name" value="RCC1/BLIP-II"/>
</dbReference>
<proteinExistence type="predicted"/>
<sequence>DDKLFYGISFQNSIFCYPNKNIVFSAGINYKVSLGFTDEHNFMGSSSINTGFLKGQTVKQVGGTSYTSFIITLTQVYSTNYGESLENGVSTNVSQFWGKMQIPQSIKFIVRAQFSNNNLIVVDQDSHFWANGYGMDFELCDWGANSAAFIDLGQLHHVSMNVNVTLLVNSSIEIFVCGRLYSESVQYQGIKFPLGIPSGNLVDIVATNNGANALMDDNGVKSVYYIGRQYSAVPIDGDVNPIQYCDWELELYDTKGNSFAERTTDNMALIYGCSRIKPFRYNGICYDNCSFFVVVKNGVEKCENITCDIYRWSNSTLRSWRICIQCEFFDILLNGELNCRQSCQNTYLTYKLERNEFFCVQTVEEIQLYNEFQNLNFENQVQTCPEFYNISVSYGFTCSNIINCYEKLILIIDENNFTCADSVNDQIFSYSNITSLIWLNNDTHFVLIESCPSNYCITNNICHDQCNHFCDVGVAYGFYSSQFTCNSEQCNEYLIFDLEKNLPFCNLQNCEFNISLQENNYSCIKDLTDLQKYTLTNQQIWVEQGNNYIQTQYCYYDGCINKLVCYHDGCQDLCDQSMY</sequence>
<accession>A0A146K2Z1</accession>
<gene>
    <name evidence="1" type="ORF">TPC1_30524</name>
</gene>
<dbReference type="AlphaFoldDB" id="A0A146K2Z1"/>
<name>A0A146K2Z1_9EUKA</name>